<dbReference type="InterPro" id="IPR005365">
    <property type="entry name" value="Npr3"/>
</dbReference>
<keyword evidence="4" id="KW-1185">Reference proteome</keyword>
<feature type="region of interest" description="Disordered" evidence="2">
    <location>
        <begin position="571"/>
        <end position="593"/>
    </location>
</feature>
<accession>A0A553IFB6</accession>
<feature type="region of interest" description="Disordered" evidence="2">
    <location>
        <begin position="638"/>
        <end position="711"/>
    </location>
</feature>
<feature type="compositionally biased region" description="Basic residues" evidence="2">
    <location>
        <begin position="156"/>
        <end position="166"/>
    </location>
</feature>
<dbReference type="GO" id="GO:1904262">
    <property type="term" value="P:negative regulation of TORC1 signaling"/>
    <property type="evidence" value="ECO:0007669"/>
    <property type="project" value="TreeGrafter"/>
</dbReference>
<dbReference type="Pfam" id="PF03666">
    <property type="entry name" value="NPR3"/>
    <property type="match status" value="1"/>
</dbReference>
<feature type="region of interest" description="Disordered" evidence="2">
    <location>
        <begin position="734"/>
        <end position="755"/>
    </location>
</feature>
<reference evidence="4" key="1">
    <citation type="submission" date="2019-06" db="EMBL/GenBank/DDBJ databases">
        <title>Draft genome sequence of the griseofulvin-producing fungus Xylaria cubensis strain G536.</title>
        <authorList>
            <person name="Mead M.E."/>
            <person name="Raja H.A."/>
            <person name="Steenwyk J.L."/>
            <person name="Knowles S.L."/>
            <person name="Oberlies N.H."/>
            <person name="Rokas A."/>
        </authorList>
    </citation>
    <scope>NUCLEOTIDE SEQUENCE [LARGE SCALE GENOMIC DNA]</scope>
    <source>
        <strain evidence="4">G536</strain>
    </source>
</reference>
<feature type="region of interest" description="Disordered" evidence="2">
    <location>
        <begin position="61"/>
        <end position="97"/>
    </location>
</feature>
<feature type="compositionally biased region" description="Polar residues" evidence="2">
    <location>
        <begin position="688"/>
        <end position="711"/>
    </location>
</feature>
<feature type="region of interest" description="Disordered" evidence="2">
    <location>
        <begin position="203"/>
        <end position="223"/>
    </location>
</feature>
<gene>
    <name evidence="3" type="ORF">FHL15_000228</name>
</gene>
<organism evidence="3 4">
    <name type="scientific">Xylaria flabelliformis</name>
    <dbReference type="NCBI Taxonomy" id="2512241"/>
    <lineage>
        <taxon>Eukaryota</taxon>
        <taxon>Fungi</taxon>
        <taxon>Dikarya</taxon>
        <taxon>Ascomycota</taxon>
        <taxon>Pezizomycotina</taxon>
        <taxon>Sordariomycetes</taxon>
        <taxon>Xylariomycetidae</taxon>
        <taxon>Xylariales</taxon>
        <taxon>Xylariaceae</taxon>
        <taxon>Xylaria</taxon>
    </lineage>
</organism>
<dbReference type="STRING" id="2512241.A0A553IFB6"/>
<keyword evidence="1" id="KW-0732">Signal</keyword>
<comment type="similarity">
    <text evidence="1">Belongs to the NPR3 family.</text>
</comment>
<dbReference type="Proteomes" id="UP000319160">
    <property type="component" value="Unassembled WGS sequence"/>
</dbReference>
<name>A0A553IFB6_9PEZI</name>
<evidence type="ECO:0000313" key="3">
    <source>
        <dbReference type="EMBL" id="TRX98886.1"/>
    </source>
</evidence>
<sequence>MASPALPNASNLLGVALVVNRSRDGPRFVFHYPPQIQYSKKQRVTPSSGSSEDELDDDDEVLLNQLGGPPFFDGPSGSLPNANAPGLHSWDHDDHLETESGSHIVPWEHVAGYPTRDLESLLTPSRAFHKRLFQVSLDQLCFVTSPVFVPENGVWRKQKRQPKNRPPKSPENGVESIAAKDGQPSVLLAADVPQIQSRDFSTAADDAVGGNGANGNGVDETEEKKSGMTMFNLVFILKPKKHEAKELAETLHTHILRKINKLFKYSQQKTDFVWKESKRILTLKDKNREEKTKMSVLWKDILEVSSLAACMQDIYEAVSQNKIAALQLETPEGTIAHSVQIPVPFYLTDLPPEEEAESTRGLWITTSNYFVEEDSLNDPSFLDKNFGLLLMSDEKKIIAELQADADEATAAMVEFVRLSKPTMSFHQISQGSGLSPAQVRKYAQHFIFWRRGIAIPPLHARDVYILSPNADLSLLPRASQAWSRAFPLAPHLADFLAELSAAPRPYKWFCPHKNHRPTYLQMLAWLMRGGWVTQLCTFAYVVVWPEILYEVEYELEAEELRMLQEEASKKEKEKQKQAERAQQTTEQEQEDHVHILQHRGSEQEFDHRDRRFYQYRPSSPAGSTSTVRASSASLAALDPSASTAATEGLGPPSSSSPLLPHLFAPSPLAADASPFDSSHSHSHSHSHANTPLHSEPASTSNSPPEAAQTQGERIALAARLSRIADKEAQAAYERSAAFSRKSPPVTTPHPSLNTSPHLSHLSPYVIVDARRATGKDSLYLSAIGRRFTDPKVRAAWPVFWKYFNGRAALERIVLGLAGDDVGAAGASDKMKIKKRKEAWALMTAMSEHLICIRHF</sequence>
<dbReference type="OrthoDB" id="18648at2759"/>
<dbReference type="GO" id="GO:0034198">
    <property type="term" value="P:cellular response to amino acid starvation"/>
    <property type="evidence" value="ECO:0007669"/>
    <property type="project" value="TreeGrafter"/>
</dbReference>
<dbReference type="GO" id="GO:0005774">
    <property type="term" value="C:vacuolar membrane"/>
    <property type="evidence" value="ECO:0007669"/>
    <property type="project" value="UniProtKB-SubCell"/>
</dbReference>
<dbReference type="GO" id="GO:0038202">
    <property type="term" value="P:TORC1 signaling"/>
    <property type="evidence" value="ECO:0007669"/>
    <property type="project" value="TreeGrafter"/>
</dbReference>
<feature type="compositionally biased region" description="Low complexity" evidence="2">
    <location>
        <begin position="638"/>
        <end position="670"/>
    </location>
</feature>
<dbReference type="GO" id="GO:0010508">
    <property type="term" value="P:positive regulation of autophagy"/>
    <property type="evidence" value="ECO:0007669"/>
    <property type="project" value="TreeGrafter"/>
</dbReference>
<evidence type="ECO:0000313" key="4">
    <source>
        <dbReference type="Proteomes" id="UP000319160"/>
    </source>
</evidence>
<feature type="region of interest" description="Disordered" evidence="2">
    <location>
        <begin position="154"/>
        <end position="180"/>
    </location>
</feature>
<comment type="function">
    <text evidence="1">Mediates inactivation of the TORC1 complex in response to amino acid starvation. Required for meiotic nuclear division.</text>
</comment>
<evidence type="ECO:0000256" key="2">
    <source>
        <dbReference type="SAM" id="MobiDB-lite"/>
    </source>
</evidence>
<protein>
    <recommendedName>
        <fullName evidence="1">Nitrogen permease regulator 3</fullName>
    </recommendedName>
    <alternativeName>
        <fullName evidence="1">Required for meiotic nuclear division protein 11</fullName>
    </alternativeName>
</protein>
<evidence type="ECO:0000256" key="1">
    <source>
        <dbReference type="RuleBase" id="RU368069"/>
    </source>
</evidence>
<dbReference type="AlphaFoldDB" id="A0A553IFB6"/>
<feature type="compositionally biased region" description="Low complexity" evidence="2">
    <location>
        <begin position="62"/>
        <end position="80"/>
    </location>
</feature>
<dbReference type="PANTHER" id="PTHR13153:SF5">
    <property type="entry name" value="GATOR COMPLEX PROTEIN NPRL3"/>
    <property type="match status" value="1"/>
</dbReference>
<dbReference type="GO" id="GO:1990130">
    <property type="term" value="C:GATOR1 complex"/>
    <property type="evidence" value="ECO:0007669"/>
    <property type="project" value="TreeGrafter"/>
</dbReference>
<proteinExistence type="inferred from homology"/>
<dbReference type="EMBL" id="VFLP01000001">
    <property type="protein sequence ID" value="TRX98886.1"/>
    <property type="molecule type" value="Genomic_DNA"/>
</dbReference>
<keyword evidence="1" id="KW-0469">Meiosis</keyword>
<comment type="caution">
    <text evidence="3">The sequence shown here is derived from an EMBL/GenBank/DDBJ whole genome shotgun (WGS) entry which is preliminary data.</text>
</comment>
<comment type="subcellular location">
    <subcellularLocation>
        <location evidence="1">Vacuole membrane</location>
        <topology evidence="1">Peripheral membrane protein</topology>
    </subcellularLocation>
</comment>
<dbReference type="GO" id="GO:0051321">
    <property type="term" value="P:meiotic cell cycle"/>
    <property type="evidence" value="ECO:0007669"/>
    <property type="project" value="UniProtKB-UniRule"/>
</dbReference>
<dbReference type="PANTHER" id="PTHR13153">
    <property type="entry name" value="CGTHBA PROTEIN -14 GENE PROTEIN"/>
    <property type="match status" value="1"/>
</dbReference>